<dbReference type="EMBL" id="JAFIRN010000002">
    <property type="protein sequence ID" value="KAG5855172.1"/>
    <property type="molecule type" value="Genomic_DNA"/>
</dbReference>
<proteinExistence type="predicted"/>
<accession>A0A9D3MWS3</accession>
<evidence type="ECO:0000313" key="1">
    <source>
        <dbReference type="EMBL" id="KAG5855172.1"/>
    </source>
</evidence>
<keyword evidence="2" id="KW-1185">Reference proteome</keyword>
<dbReference type="AlphaFoldDB" id="A0A9D3MWS3"/>
<gene>
    <name evidence="1" type="ORF">ANANG_G00046170</name>
</gene>
<name>A0A9D3MWS3_ANGAN</name>
<comment type="caution">
    <text evidence="1">The sequence shown here is derived from an EMBL/GenBank/DDBJ whole genome shotgun (WGS) entry which is preliminary data.</text>
</comment>
<protein>
    <submittedName>
        <fullName evidence="1">Uncharacterized protein</fullName>
    </submittedName>
</protein>
<reference evidence="1" key="1">
    <citation type="submission" date="2021-01" db="EMBL/GenBank/DDBJ databases">
        <title>A chromosome-scale assembly of European eel, Anguilla anguilla.</title>
        <authorList>
            <person name="Henkel C."/>
            <person name="Jong-Raadsen S.A."/>
            <person name="Dufour S."/>
            <person name="Weltzien F.-A."/>
            <person name="Palstra A.P."/>
            <person name="Pelster B."/>
            <person name="Spaink H.P."/>
            <person name="Van Den Thillart G.E."/>
            <person name="Jansen H."/>
            <person name="Zahm M."/>
            <person name="Klopp C."/>
            <person name="Cedric C."/>
            <person name="Louis A."/>
            <person name="Berthelot C."/>
            <person name="Parey E."/>
            <person name="Roest Crollius H."/>
            <person name="Montfort J."/>
            <person name="Robinson-Rechavi M."/>
            <person name="Bucao C."/>
            <person name="Bouchez O."/>
            <person name="Gislard M."/>
            <person name="Lluch J."/>
            <person name="Milhes M."/>
            <person name="Lampietro C."/>
            <person name="Lopez Roques C."/>
            <person name="Donnadieu C."/>
            <person name="Braasch I."/>
            <person name="Desvignes T."/>
            <person name="Postlethwait J."/>
            <person name="Bobe J."/>
            <person name="Guiguen Y."/>
            <person name="Dirks R."/>
        </authorList>
    </citation>
    <scope>NUCLEOTIDE SEQUENCE</scope>
    <source>
        <strain evidence="1">Tag_6206</strain>
        <tissue evidence="1">Liver</tissue>
    </source>
</reference>
<dbReference type="Proteomes" id="UP001044222">
    <property type="component" value="Unassembled WGS sequence"/>
</dbReference>
<sequence length="73" mass="8244">MEVYTRLFSRQLALGELIAIAQESATHYLVKNTIRTFKELGVLKESREKKVTLLEGTNVMLGTQQVSFAVSKK</sequence>
<evidence type="ECO:0000313" key="2">
    <source>
        <dbReference type="Proteomes" id="UP001044222"/>
    </source>
</evidence>
<organism evidence="1 2">
    <name type="scientific">Anguilla anguilla</name>
    <name type="common">European freshwater eel</name>
    <name type="synonym">Muraena anguilla</name>
    <dbReference type="NCBI Taxonomy" id="7936"/>
    <lineage>
        <taxon>Eukaryota</taxon>
        <taxon>Metazoa</taxon>
        <taxon>Chordata</taxon>
        <taxon>Craniata</taxon>
        <taxon>Vertebrata</taxon>
        <taxon>Euteleostomi</taxon>
        <taxon>Actinopterygii</taxon>
        <taxon>Neopterygii</taxon>
        <taxon>Teleostei</taxon>
        <taxon>Anguilliformes</taxon>
        <taxon>Anguillidae</taxon>
        <taxon>Anguilla</taxon>
    </lineage>
</organism>